<dbReference type="EMBL" id="HE573025">
    <property type="protein sequence ID" value="CCC50710.1"/>
    <property type="molecule type" value="Genomic_DNA"/>
</dbReference>
<gene>
    <name evidence="1" type="ORF">TVY486_0905310</name>
</gene>
<evidence type="ECO:0000313" key="1">
    <source>
        <dbReference type="EMBL" id="CCC50710.1"/>
    </source>
</evidence>
<reference evidence="1" key="1">
    <citation type="journal article" date="2012" name="Proc. Natl. Acad. Sci. U.S.A.">
        <title>Antigenic diversity is generated by distinct evolutionary mechanisms in African trypanosome species.</title>
        <authorList>
            <person name="Jackson A.P."/>
            <person name="Berry A."/>
            <person name="Aslett M."/>
            <person name="Allison H.C."/>
            <person name="Burton P."/>
            <person name="Vavrova-Anderson J."/>
            <person name="Brown R."/>
            <person name="Browne H."/>
            <person name="Corton N."/>
            <person name="Hauser H."/>
            <person name="Gamble J."/>
            <person name="Gilderthorp R."/>
            <person name="Marcello L."/>
            <person name="McQuillan J."/>
            <person name="Otto T.D."/>
            <person name="Quail M.A."/>
            <person name="Sanders M.J."/>
            <person name="van Tonder A."/>
            <person name="Ginger M.L."/>
            <person name="Field M.C."/>
            <person name="Barry J.D."/>
            <person name="Hertz-Fowler C."/>
            <person name="Berriman M."/>
        </authorList>
    </citation>
    <scope>NUCLEOTIDE SEQUENCE</scope>
    <source>
        <strain evidence="1">Y486</strain>
    </source>
</reference>
<proteinExistence type="predicted"/>
<protein>
    <submittedName>
        <fullName evidence="1">Uncharacterized protein</fullName>
    </submittedName>
</protein>
<dbReference type="AlphaFoldDB" id="G0U355"/>
<dbReference type="VEuPathDB" id="TriTrypDB:TvY486_0905310"/>
<dbReference type="SUPFAM" id="SSF51197">
    <property type="entry name" value="Clavaminate synthase-like"/>
    <property type="match status" value="1"/>
</dbReference>
<accession>G0U355</accession>
<organism evidence="1">
    <name type="scientific">Trypanosoma vivax (strain Y486)</name>
    <dbReference type="NCBI Taxonomy" id="1055687"/>
    <lineage>
        <taxon>Eukaryota</taxon>
        <taxon>Discoba</taxon>
        <taxon>Euglenozoa</taxon>
        <taxon>Kinetoplastea</taxon>
        <taxon>Metakinetoplastina</taxon>
        <taxon>Trypanosomatida</taxon>
        <taxon>Trypanosomatidae</taxon>
        <taxon>Trypanosoma</taxon>
        <taxon>Duttonella</taxon>
    </lineage>
</organism>
<sequence>MQSPCLPLALRQRFLDVGYAIFPQTLDTAFVGKLRESLIASTTARSRYFIEFPDIETLLQSKAKLSDPLYTKIMTRLQRRKRVIRQYQAERQRRRYLSRVAASILKGRKREELSGEELWRLSEILSEEVAKMSGKGCQSTIHNDPQMLRAINEYRCNVWMTNKGMESIVRDPSFVHTVGKIATHIGGVERPVLFSDAPMFREPYGNPFGYHCTAPTIGVKTNLKSSTAVSLLVFTHRPDSQSMPLYVLKNSHRFVRQQLGVRVSHSAFTAPFLPMEAHIPEQLKRFEFDDSVVGVPMEDSHFIGPGTIVALDPHLMIAMGMNASTSCLAVYKMNIVSENAKPFMQAPSWITAWRSLRGEVSFASPVVFPPLYSATAISAN</sequence>
<name>G0U355_TRYVY</name>